<dbReference type="STRING" id="457427.SSOG_08258"/>
<protein>
    <submittedName>
        <fullName evidence="3">Uncharacterized protein</fullName>
    </submittedName>
</protein>
<dbReference type="AlphaFoldDB" id="D9WV44"/>
<proteinExistence type="predicted"/>
<name>D9WV44_9ACTN</name>
<gene>
    <name evidence="3" type="ORF">SSOG_08258</name>
</gene>
<feature type="region of interest" description="Disordered" evidence="1">
    <location>
        <begin position="1"/>
        <end position="73"/>
    </location>
</feature>
<keyword evidence="2" id="KW-0812">Transmembrane</keyword>
<evidence type="ECO:0000313" key="4">
    <source>
        <dbReference type="Proteomes" id="UP000003963"/>
    </source>
</evidence>
<keyword evidence="2" id="KW-0472">Membrane</keyword>
<dbReference type="HOGENOM" id="CLU_1776408_0_0_11"/>
<organism evidence="3 4">
    <name type="scientific">Streptomyces himastatinicus ATCC 53653</name>
    <dbReference type="NCBI Taxonomy" id="457427"/>
    <lineage>
        <taxon>Bacteria</taxon>
        <taxon>Bacillati</taxon>
        <taxon>Actinomycetota</taxon>
        <taxon>Actinomycetes</taxon>
        <taxon>Kitasatosporales</taxon>
        <taxon>Streptomycetaceae</taxon>
        <taxon>Streptomyces</taxon>
        <taxon>Streptomyces violaceusniger group</taxon>
    </lineage>
</organism>
<feature type="compositionally biased region" description="Pro residues" evidence="1">
    <location>
        <begin position="39"/>
        <end position="56"/>
    </location>
</feature>
<evidence type="ECO:0000313" key="3">
    <source>
        <dbReference type="EMBL" id="EFL28544.1"/>
    </source>
</evidence>
<accession>D9WV44</accession>
<dbReference type="EMBL" id="GG657754">
    <property type="protein sequence ID" value="EFL28544.1"/>
    <property type="molecule type" value="Genomic_DNA"/>
</dbReference>
<evidence type="ECO:0000256" key="2">
    <source>
        <dbReference type="SAM" id="Phobius"/>
    </source>
</evidence>
<evidence type="ECO:0000256" key="1">
    <source>
        <dbReference type="SAM" id="MobiDB-lite"/>
    </source>
</evidence>
<dbReference type="Proteomes" id="UP000003963">
    <property type="component" value="Unassembled WGS sequence"/>
</dbReference>
<sequence>MAVPSHPSGRIRHEEHDMSEHAWGQTTHPRPVRTAEVMPPRPPEAMGPRPGPSPDVPPDHRGERRARRSPWRRPWPWTARAACAALACHLAAVVVNCTAGGGIDLGTGGGFTVGALLVGADAAVLVTVLVRADRRAPAGDTPERER</sequence>
<keyword evidence="4" id="KW-1185">Reference proteome</keyword>
<feature type="transmembrane region" description="Helical" evidence="2">
    <location>
        <begin position="77"/>
        <end position="103"/>
    </location>
</feature>
<feature type="compositionally biased region" description="Basic and acidic residues" evidence="1">
    <location>
        <begin position="11"/>
        <end position="20"/>
    </location>
</feature>
<reference evidence="3 4" key="1">
    <citation type="submission" date="2009-02" db="EMBL/GenBank/DDBJ databases">
        <title>Annotation of Streptomyces hygroscopicus strain ATCC 53653.</title>
        <authorList>
            <consortium name="The Broad Institute Genome Sequencing Platform"/>
            <consortium name="Broad Institute Microbial Sequencing Center"/>
            <person name="Fischbach M."/>
            <person name="Godfrey P."/>
            <person name="Ward D."/>
            <person name="Young S."/>
            <person name="Zeng Q."/>
            <person name="Koehrsen M."/>
            <person name="Alvarado L."/>
            <person name="Berlin A.M."/>
            <person name="Bochicchio J."/>
            <person name="Borenstein D."/>
            <person name="Chapman S.B."/>
            <person name="Chen Z."/>
            <person name="Engels R."/>
            <person name="Freedman E."/>
            <person name="Gellesch M."/>
            <person name="Goldberg J."/>
            <person name="Griggs A."/>
            <person name="Gujja S."/>
            <person name="Heilman E.R."/>
            <person name="Heiman D.I."/>
            <person name="Hepburn T.A."/>
            <person name="Howarth C."/>
            <person name="Jen D."/>
            <person name="Larson L."/>
            <person name="Lewis B."/>
            <person name="Mehta T."/>
            <person name="Park D."/>
            <person name="Pearson M."/>
            <person name="Richards J."/>
            <person name="Roberts A."/>
            <person name="Saif S."/>
            <person name="Shea T.D."/>
            <person name="Shenoy N."/>
            <person name="Sisk P."/>
            <person name="Stolte C."/>
            <person name="Sykes S.N."/>
            <person name="Thomson T."/>
            <person name="Walk T."/>
            <person name="White J."/>
            <person name="Yandava C."/>
            <person name="Straight P."/>
            <person name="Clardy J."/>
            <person name="Hung D."/>
            <person name="Kolter R."/>
            <person name="Mekalanos J."/>
            <person name="Walker S."/>
            <person name="Walsh C.T."/>
            <person name="Wieland-Brown L.C."/>
            <person name="Haas B."/>
            <person name="Nusbaum C."/>
            <person name="Birren B."/>
        </authorList>
    </citation>
    <scope>NUCLEOTIDE SEQUENCE [LARGE SCALE GENOMIC DNA]</scope>
    <source>
        <strain evidence="3 4">ATCC 53653</strain>
    </source>
</reference>
<feature type="transmembrane region" description="Helical" evidence="2">
    <location>
        <begin position="109"/>
        <end position="130"/>
    </location>
</feature>
<keyword evidence="2" id="KW-1133">Transmembrane helix</keyword>